<dbReference type="InterPro" id="IPR036611">
    <property type="entry name" value="Trigger_fac_ribosome-bd_sf"/>
</dbReference>
<feature type="domain" description="PPIase FKBP-type" evidence="12">
    <location>
        <begin position="174"/>
        <end position="228"/>
    </location>
</feature>
<dbReference type="InterPro" id="IPR027304">
    <property type="entry name" value="Trigger_fact/SurA_dom_sf"/>
</dbReference>
<dbReference type="SUPFAM" id="SSF102735">
    <property type="entry name" value="Trigger factor ribosome-binding domain"/>
    <property type="match status" value="1"/>
</dbReference>
<dbReference type="Pfam" id="PF00254">
    <property type="entry name" value="FKBP_C"/>
    <property type="match status" value="1"/>
</dbReference>
<dbReference type="PIRSF" id="PIRSF003095">
    <property type="entry name" value="Trigger_factor"/>
    <property type="match status" value="1"/>
</dbReference>
<dbReference type="InterPro" id="IPR037041">
    <property type="entry name" value="Trigger_fac_C_sf"/>
</dbReference>
<dbReference type="InterPro" id="IPR001179">
    <property type="entry name" value="PPIase_FKBP_dom"/>
</dbReference>
<evidence type="ECO:0000256" key="5">
    <source>
        <dbReference type="ARBA" id="ARBA00023110"/>
    </source>
</evidence>
<evidence type="ECO:0000256" key="1">
    <source>
        <dbReference type="ARBA" id="ARBA00000971"/>
    </source>
</evidence>
<evidence type="ECO:0000259" key="12">
    <source>
        <dbReference type="PROSITE" id="PS50059"/>
    </source>
</evidence>
<keyword evidence="9 11" id="KW-0132">Cell division</keyword>
<dbReference type="SUPFAM" id="SSF54534">
    <property type="entry name" value="FKBP-like"/>
    <property type="match status" value="1"/>
</dbReference>
<sequence>MEHSLRRLQKSEIEIEVVLPFSEFEPHVKRAAVLISEQIDIEGFRKGKAPYDTVKNRVGEGAIYERAADVAVRASYPNVLTQLGEKGELSVTHPVIGKPEITVTKLAPGNSLEYKVRVAVLPKVVLSDYKTLAARARQDRKEQAVTDEEIAAALAWLRESRTTLINVDRPAAKGNRVEVDFEIRSEGVKIADGNSTNHPFTLGQGKFIPGFEEAIEGMKKDEEKSFSLTVPDDWRDASFAGKKLDITAVLKMVQERRQPDLTDEFAKGMGNVATLDALKENVRTGILAEKTEKETQRVRGAIITSIAKDAKIDVPYVLIEAEVEKMADELRRGIGEIGMQWPDYLLHIKKTEEQLKTEWGSEGENRVRTALVLREIGMIEHIEPTEEELAEREQQMLKNLRTAAEQNRTIDPLELREYARGVVRNEKVFGFLEKEN</sequence>
<dbReference type="GO" id="GO:0051301">
    <property type="term" value="P:cell division"/>
    <property type="evidence" value="ECO:0007669"/>
    <property type="project" value="UniProtKB-KW"/>
</dbReference>
<comment type="similarity">
    <text evidence="2 9 11">Belongs to the FKBP-type PPIase family. Tig subfamily.</text>
</comment>
<gene>
    <name evidence="9" type="primary">tig</name>
    <name evidence="13" type="ORF">A3C92_02455</name>
</gene>
<keyword evidence="9 11" id="KW-0131">Cell cycle</keyword>
<dbReference type="Gene3D" id="1.10.3120.10">
    <property type="entry name" value="Trigger factor, C-terminal domain"/>
    <property type="match status" value="1"/>
</dbReference>
<keyword evidence="5 9" id="KW-0697">Rotamase</keyword>
<dbReference type="NCBIfam" id="TIGR00115">
    <property type="entry name" value="tig"/>
    <property type="match status" value="1"/>
</dbReference>
<accession>A0A1G2KVK8</accession>
<dbReference type="Pfam" id="PF05698">
    <property type="entry name" value="Trigger_C"/>
    <property type="match status" value="1"/>
</dbReference>
<comment type="domain">
    <text evidence="9">Consists of 3 domains; the N-terminus binds the ribosome, the middle domain has PPIase activity, while the C-terminus has intrinsic chaperone activity on its own.</text>
</comment>
<evidence type="ECO:0000313" key="14">
    <source>
        <dbReference type="Proteomes" id="UP000177177"/>
    </source>
</evidence>
<dbReference type="GO" id="GO:0006457">
    <property type="term" value="P:protein folding"/>
    <property type="evidence" value="ECO:0007669"/>
    <property type="project" value="UniProtKB-UniRule"/>
</dbReference>
<dbReference type="InterPro" id="IPR008880">
    <property type="entry name" value="Trigger_fac_C"/>
</dbReference>
<evidence type="ECO:0000256" key="7">
    <source>
        <dbReference type="ARBA" id="ARBA00023235"/>
    </source>
</evidence>
<dbReference type="AlphaFoldDB" id="A0A1G2KVK8"/>
<evidence type="ECO:0000256" key="4">
    <source>
        <dbReference type="ARBA" id="ARBA00016902"/>
    </source>
</evidence>
<evidence type="ECO:0000256" key="8">
    <source>
        <dbReference type="ARBA" id="ARBA00029986"/>
    </source>
</evidence>
<evidence type="ECO:0000256" key="9">
    <source>
        <dbReference type="HAMAP-Rule" id="MF_00303"/>
    </source>
</evidence>
<evidence type="ECO:0000256" key="2">
    <source>
        <dbReference type="ARBA" id="ARBA00005464"/>
    </source>
</evidence>
<protein>
    <recommendedName>
        <fullName evidence="4 9">Trigger factor</fullName>
        <shortName evidence="9">TF</shortName>
        <ecNumber evidence="3 9">5.2.1.8</ecNumber>
    </recommendedName>
    <alternativeName>
        <fullName evidence="8 9">PPIase</fullName>
    </alternativeName>
</protein>
<dbReference type="Gene3D" id="3.30.70.1050">
    <property type="entry name" value="Trigger factor ribosome-binding domain"/>
    <property type="match status" value="1"/>
</dbReference>
<proteinExistence type="inferred from homology"/>
<dbReference type="HAMAP" id="MF_00303">
    <property type="entry name" value="Trigger_factor_Tig"/>
    <property type="match status" value="1"/>
</dbReference>
<keyword evidence="7 9" id="KW-0413">Isomerase</keyword>
<keyword evidence="9" id="KW-0963">Cytoplasm</keyword>
<dbReference type="GO" id="GO:0015031">
    <property type="term" value="P:protein transport"/>
    <property type="evidence" value="ECO:0007669"/>
    <property type="project" value="UniProtKB-UniRule"/>
</dbReference>
<comment type="function">
    <text evidence="9">Involved in protein export. Acts as a chaperone by maintaining the newly synthesized protein in an open conformation. Functions as a peptidyl-prolyl cis-trans isomerase.</text>
</comment>
<reference evidence="13 14" key="1">
    <citation type="journal article" date="2016" name="Nat. Commun.">
        <title>Thousands of microbial genomes shed light on interconnected biogeochemical processes in an aquifer system.</title>
        <authorList>
            <person name="Anantharaman K."/>
            <person name="Brown C.T."/>
            <person name="Hug L.A."/>
            <person name="Sharon I."/>
            <person name="Castelle C.J."/>
            <person name="Probst A.J."/>
            <person name="Thomas B.C."/>
            <person name="Singh A."/>
            <person name="Wilkins M.J."/>
            <person name="Karaoz U."/>
            <person name="Brodie E.L."/>
            <person name="Williams K.H."/>
            <person name="Hubbard S.S."/>
            <person name="Banfield J.F."/>
        </authorList>
    </citation>
    <scope>NUCLEOTIDE SEQUENCE [LARGE SCALE GENOMIC DNA]</scope>
</reference>
<dbReference type="SUPFAM" id="SSF109998">
    <property type="entry name" value="Triger factor/SurA peptide-binding domain-like"/>
    <property type="match status" value="1"/>
</dbReference>
<keyword evidence="6 9" id="KW-0143">Chaperone</keyword>
<dbReference type="GO" id="GO:0005737">
    <property type="term" value="C:cytoplasm"/>
    <property type="evidence" value="ECO:0007669"/>
    <property type="project" value="UniProtKB-SubCell"/>
</dbReference>
<dbReference type="Pfam" id="PF05697">
    <property type="entry name" value="Trigger_N"/>
    <property type="match status" value="1"/>
</dbReference>
<dbReference type="InterPro" id="IPR008881">
    <property type="entry name" value="Trigger_fac_ribosome-bd_bac"/>
</dbReference>
<dbReference type="GO" id="GO:0003755">
    <property type="term" value="F:peptidyl-prolyl cis-trans isomerase activity"/>
    <property type="evidence" value="ECO:0007669"/>
    <property type="project" value="UniProtKB-UniRule"/>
</dbReference>
<evidence type="ECO:0000256" key="10">
    <source>
        <dbReference type="PROSITE-ProRule" id="PRU00277"/>
    </source>
</evidence>
<dbReference type="Proteomes" id="UP000177177">
    <property type="component" value="Unassembled WGS sequence"/>
</dbReference>
<dbReference type="PROSITE" id="PS50059">
    <property type="entry name" value="FKBP_PPIASE"/>
    <property type="match status" value="1"/>
</dbReference>
<dbReference type="EMBL" id="MHQN01000032">
    <property type="protein sequence ID" value="OHA02662.1"/>
    <property type="molecule type" value="Genomic_DNA"/>
</dbReference>
<evidence type="ECO:0000256" key="11">
    <source>
        <dbReference type="RuleBase" id="RU003914"/>
    </source>
</evidence>
<evidence type="ECO:0000256" key="3">
    <source>
        <dbReference type="ARBA" id="ARBA00013194"/>
    </source>
</evidence>
<dbReference type="Gene3D" id="3.10.50.40">
    <property type="match status" value="1"/>
</dbReference>
<comment type="catalytic activity">
    <reaction evidence="1 9 10">
        <text>[protein]-peptidylproline (omega=180) = [protein]-peptidylproline (omega=0)</text>
        <dbReference type="Rhea" id="RHEA:16237"/>
        <dbReference type="Rhea" id="RHEA-COMP:10747"/>
        <dbReference type="Rhea" id="RHEA-COMP:10748"/>
        <dbReference type="ChEBI" id="CHEBI:83833"/>
        <dbReference type="ChEBI" id="CHEBI:83834"/>
        <dbReference type="EC" id="5.2.1.8"/>
    </reaction>
</comment>
<organism evidence="13 14">
    <name type="scientific">Candidatus Sungbacteria bacterium RIFCSPHIGHO2_02_FULL_53_17</name>
    <dbReference type="NCBI Taxonomy" id="1802275"/>
    <lineage>
        <taxon>Bacteria</taxon>
        <taxon>Candidatus Sungiibacteriota</taxon>
    </lineage>
</organism>
<dbReference type="EC" id="5.2.1.8" evidence="3 9"/>
<comment type="caution">
    <text evidence="13">The sequence shown here is derived from an EMBL/GenBank/DDBJ whole genome shotgun (WGS) entry which is preliminary data.</text>
</comment>
<dbReference type="InterPro" id="IPR046357">
    <property type="entry name" value="PPIase_dom_sf"/>
</dbReference>
<evidence type="ECO:0000313" key="13">
    <source>
        <dbReference type="EMBL" id="OHA02662.1"/>
    </source>
</evidence>
<comment type="subcellular location">
    <subcellularLocation>
        <location evidence="9">Cytoplasm</location>
    </subcellularLocation>
    <text evidence="9">About half TF is bound to the ribosome near the polypeptide exit tunnel while the other half is free in the cytoplasm.</text>
</comment>
<dbReference type="InterPro" id="IPR005215">
    <property type="entry name" value="Trig_fac"/>
</dbReference>
<name>A0A1G2KVK8_9BACT</name>
<evidence type="ECO:0000256" key="6">
    <source>
        <dbReference type="ARBA" id="ARBA00023186"/>
    </source>
</evidence>